<evidence type="ECO:0000256" key="1">
    <source>
        <dbReference type="SAM" id="MobiDB-lite"/>
    </source>
</evidence>
<keyword evidence="3" id="KW-1185">Reference proteome</keyword>
<evidence type="ECO:0000313" key="2">
    <source>
        <dbReference type="EMBL" id="KAJ3199436.1"/>
    </source>
</evidence>
<dbReference type="Proteomes" id="UP001211065">
    <property type="component" value="Unassembled WGS sequence"/>
</dbReference>
<reference evidence="2" key="1">
    <citation type="submission" date="2020-05" db="EMBL/GenBank/DDBJ databases">
        <title>Phylogenomic resolution of chytrid fungi.</title>
        <authorList>
            <person name="Stajich J.E."/>
            <person name="Amses K."/>
            <person name="Simmons R."/>
            <person name="Seto K."/>
            <person name="Myers J."/>
            <person name="Bonds A."/>
            <person name="Quandt C.A."/>
            <person name="Barry K."/>
            <person name="Liu P."/>
            <person name="Grigoriev I."/>
            <person name="Longcore J.E."/>
            <person name="James T.Y."/>
        </authorList>
    </citation>
    <scope>NUCLEOTIDE SEQUENCE</scope>
    <source>
        <strain evidence="2">JEL0476</strain>
    </source>
</reference>
<feature type="compositionally biased region" description="Basic and acidic residues" evidence="1">
    <location>
        <begin position="87"/>
        <end position="97"/>
    </location>
</feature>
<feature type="region of interest" description="Disordered" evidence="1">
    <location>
        <begin position="81"/>
        <end position="124"/>
    </location>
</feature>
<organism evidence="2 3">
    <name type="scientific">Clydaea vesicula</name>
    <dbReference type="NCBI Taxonomy" id="447962"/>
    <lineage>
        <taxon>Eukaryota</taxon>
        <taxon>Fungi</taxon>
        <taxon>Fungi incertae sedis</taxon>
        <taxon>Chytridiomycota</taxon>
        <taxon>Chytridiomycota incertae sedis</taxon>
        <taxon>Chytridiomycetes</taxon>
        <taxon>Lobulomycetales</taxon>
        <taxon>Lobulomycetaceae</taxon>
        <taxon>Clydaea</taxon>
    </lineage>
</organism>
<gene>
    <name evidence="2" type="ORF">HK099_003174</name>
</gene>
<dbReference type="EMBL" id="JADGJW010002115">
    <property type="protein sequence ID" value="KAJ3199436.1"/>
    <property type="molecule type" value="Genomic_DNA"/>
</dbReference>
<comment type="caution">
    <text evidence="2">The sequence shown here is derived from an EMBL/GenBank/DDBJ whole genome shotgun (WGS) entry which is preliminary data.</text>
</comment>
<dbReference type="AlphaFoldDB" id="A0AAD5TVH7"/>
<sequence>INQKKPDPLFLDLQFNSNFLNNNNQLNLSNINLTYEPIIGSIHPPQNSSSFHHLFEFDDALVNSPLINQISSQVCTLLTDNNFNTKSNDEKKNENRSNKPKKLKTNNFNDTTSNEEDEEELEFE</sequence>
<protein>
    <submittedName>
        <fullName evidence="2">Uncharacterized protein</fullName>
    </submittedName>
</protein>
<name>A0AAD5TVH7_9FUNG</name>
<accession>A0AAD5TVH7</accession>
<proteinExistence type="predicted"/>
<feature type="non-terminal residue" evidence="2">
    <location>
        <position position="1"/>
    </location>
</feature>
<evidence type="ECO:0000313" key="3">
    <source>
        <dbReference type="Proteomes" id="UP001211065"/>
    </source>
</evidence>
<feature type="compositionally biased region" description="Acidic residues" evidence="1">
    <location>
        <begin position="113"/>
        <end position="124"/>
    </location>
</feature>
<feature type="non-terminal residue" evidence="2">
    <location>
        <position position="124"/>
    </location>
</feature>